<dbReference type="EMBL" id="CAFBLR010000133">
    <property type="protein sequence ID" value="CAB4880342.1"/>
    <property type="molecule type" value="Genomic_DNA"/>
</dbReference>
<accession>A0A6J6TKV8</accession>
<sequence>MSAAFDTPITRDGESVTGPFRSPRQMLADQEYDGHTSVHDEATADKLGLKGAPIEGPTHFSQFDPLAVALWGQEWFERGCLSAHFENMVIEGEQVQASVTRTGANAARGKALKATGESVLTASLTLGDEPTELDQRLAAMQAKQPGRLYIVDRLEVGWTSPSEQVSMGFEESNGNLYPFSLADKCRLITEPSPWYVPGEQSPWGRAVVPTEMLSVLTEKLGLHLPVRGPSVGLFIDLEVKRHAPVFVGEQYSVTHELVCVGQSRRVESYWTRSELRDGAGALVATVLLHQGVFKASFADYPGEGE</sequence>
<dbReference type="InterPro" id="IPR029069">
    <property type="entry name" value="HotDog_dom_sf"/>
</dbReference>
<evidence type="ECO:0000256" key="1">
    <source>
        <dbReference type="SAM" id="MobiDB-lite"/>
    </source>
</evidence>
<protein>
    <submittedName>
        <fullName evidence="3">Unannotated protein</fullName>
    </submittedName>
</protein>
<name>A0A6J6TKV8_9ZZZZ</name>
<feature type="region of interest" description="Disordered" evidence="1">
    <location>
        <begin position="1"/>
        <end position="23"/>
    </location>
</feature>
<dbReference type="AlphaFoldDB" id="A0A6J6TKV8"/>
<proteinExistence type="predicted"/>
<dbReference type="EMBL" id="CAFBQP010000004">
    <property type="protein sequence ID" value="CAB5052631.1"/>
    <property type="molecule type" value="Genomic_DNA"/>
</dbReference>
<dbReference type="SUPFAM" id="SSF54637">
    <property type="entry name" value="Thioesterase/thiol ester dehydrase-isomerase"/>
    <property type="match status" value="2"/>
</dbReference>
<dbReference type="Gene3D" id="3.10.129.10">
    <property type="entry name" value="Hotdog Thioesterase"/>
    <property type="match status" value="1"/>
</dbReference>
<evidence type="ECO:0000313" key="2">
    <source>
        <dbReference type="EMBL" id="CAB4724016.1"/>
    </source>
</evidence>
<gene>
    <name evidence="2" type="ORF">UFOPK2602_01944</name>
    <name evidence="3" type="ORF">UFOPK2806_00806</name>
    <name evidence="4" type="ORF">UFOPK3417_01311</name>
    <name evidence="5" type="ORF">UFOPK4306_00165</name>
</gene>
<dbReference type="EMBL" id="CAEZXX010000168">
    <property type="protein sequence ID" value="CAB4724016.1"/>
    <property type="molecule type" value="Genomic_DNA"/>
</dbReference>
<evidence type="ECO:0000313" key="3">
    <source>
        <dbReference type="EMBL" id="CAB4747514.1"/>
    </source>
</evidence>
<evidence type="ECO:0000313" key="5">
    <source>
        <dbReference type="EMBL" id="CAB5052631.1"/>
    </source>
</evidence>
<reference evidence="3" key="1">
    <citation type="submission" date="2020-05" db="EMBL/GenBank/DDBJ databases">
        <authorList>
            <person name="Chiriac C."/>
            <person name="Salcher M."/>
            <person name="Ghai R."/>
            <person name="Kavagutti S V."/>
        </authorList>
    </citation>
    <scope>NUCLEOTIDE SEQUENCE</scope>
</reference>
<dbReference type="EMBL" id="CAEZYY010000007">
    <property type="protein sequence ID" value="CAB4747514.1"/>
    <property type="molecule type" value="Genomic_DNA"/>
</dbReference>
<evidence type="ECO:0000313" key="4">
    <source>
        <dbReference type="EMBL" id="CAB4880342.1"/>
    </source>
</evidence>
<organism evidence="3">
    <name type="scientific">freshwater metagenome</name>
    <dbReference type="NCBI Taxonomy" id="449393"/>
    <lineage>
        <taxon>unclassified sequences</taxon>
        <taxon>metagenomes</taxon>
        <taxon>ecological metagenomes</taxon>
    </lineage>
</organism>